<keyword evidence="3" id="KW-1185">Reference proteome</keyword>
<dbReference type="EMBL" id="JARWAF010000014">
    <property type="protein sequence ID" value="MDJ1644301.1"/>
    <property type="molecule type" value="Genomic_DNA"/>
</dbReference>
<evidence type="ECO:0000313" key="2">
    <source>
        <dbReference type="EMBL" id="MDJ1644301.1"/>
    </source>
</evidence>
<name>A0ABT7DII4_9ACTN</name>
<proteinExistence type="predicted"/>
<protein>
    <submittedName>
        <fullName evidence="2">Uncharacterized protein</fullName>
    </submittedName>
</protein>
<feature type="compositionally biased region" description="Low complexity" evidence="1">
    <location>
        <begin position="563"/>
        <end position="573"/>
    </location>
</feature>
<sequence length="1276" mass="131999">MHTRPSPGRRRPRGGWPRLLTTTALATALAVVVTGNQLPVPPPRIELAAADEAPAYDLEAAAETRAEQCLLNLMLRKGGQELKTVSRTGLNGSEEDLHTAAESQYWYDGKTPLAVAFAKDKAWTDAKGDELWSRDAVWEKSLAIPPQTTPPGYTVTGFEWVESDDNPFITTGLLTWLDGEYWKSEYDLYHEDQTPVASQESVNAVRAIAAQRYSEDRHEDYEDLRALDSMTFMHPMYADDARIFLQHGGFPTSAPAPDSMEFRVDVEALKSRFASCATENPPDPHNVLTDEVVVASTEWQAELAGQKAQRDVIMTAEAKASRHLTVATQALGEALGQSIIASRLTDWQAYWLKQSPSSTQFYPTAAQFAKVKADIESARARAQGRVFVASRAALAAQGEATRAESAKQAAYTIADAAGLPRGRGLMYAQQGVQVAKASAAAALAVSKAAETASNATRASAADSKTLMALAETQAHASKAEFRRKAAEEAESQAKAAAEGAALQAKLAAENATKAKNAQAKAEAAEAAAKTAAADAKAKRATAEAERDTAATERRRADAERAKANAAEQRAVQERASAATALSAARTAGATADAKSDEAVQASVKALEARDAALAAERNKQAQESRARALEAAAAAAVGTSAATETRQAAVEARAAADAAAGHASAARSAANDATSASIASRAAATRSEGAAARSQAAADGAAAAAARTGAAVKKAHAAAAEAIDASEAAAQNVVAAEALAKEAAAKAVKARQDAIAAKSEAIQAQAASIRTAGFAYATAQAAVAARDSAAQVIRPANDAIELGSPYRDTDSSAGLAVLTGQASKTLAEQQAALAQAKADQAKKAAAEAAALAAKASADAKAAAEAAARAADWAAKAATSLAQARASAAEAKKAADAARKAEAATVEYDRQANEDALAAKVAAGEASKEASAASASATEAEKDAAGARNAASAAEADANTADGIATKSERDAVVAEGAAADAVSYATEADQAADRAEEAQRQRDAEARKKRVESGSVDTGPELGTDEEALLMAACGQVCVDEFRAAKALAGQDLLDWVVANGGQILIDLVGWPDAKKCFTEGDVEGCLWTLVNAVSFVALVGKIPAVTSAVIKIGGGIAKFLDKSVTAKHTLDRLRKVIEQTKKAGSGASCLLGLAGDMAGFSAARASGPTLRAADKPAVCMRSAIGDDSALISAAQEATKNQKLQVDFDNMFAQLKQGNMPGGEYKSLTGTGIIYFRSRKGARLFVKKAEDGWLIVAKADKGNEDKVIKRLKKIYG</sequence>
<dbReference type="RefSeq" id="WP_283899461.1">
    <property type="nucleotide sequence ID" value="NZ_JARWAF010000014.1"/>
</dbReference>
<evidence type="ECO:0000313" key="3">
    <source>
        <dbReference type="Proteomes" id="UP001237194"/>
    </source>
</evidence>
<feature type="region of interest" description="Disordered" evidence="1">
    <location>
        <begin position="988"/>
        <end position="1022"/>
    </location>
</feature>
<feature type="region of interest" description="Disordered" evidence="1">
    <location>
        <begin position="931"/>
        <end position="957"/>
    </location>
</feature>
<gene>
    <name evidence="2" type="ORF">P5W92_28390</name>
</gene>
<feature type="region of interest" description="Disordered" evidence="1">
    <location>
        <begin position="537"/>
        <end position="573"/>
    </location>
</feature>
<feature type="compositionally biased region" description="Basic and acidic residues" evidence="1">
    <location>
        <begin position="991"/>
        <end position="1006"/>
    </location>
</feature>
<comment type="caution">
    <text evidence="2">The sequence shown here is derived from an EMBL/GenBank/DDBJ whole genome shotgun (WGS) entry which is preliminary data.</text>
</comment>
<feature type="compositionally biased region" description="Low complexity" evidence="1">
    <location>
        <begin position="945"/>
        <end position="957"/>
    </location>
</feature>
<feature type="compositionally biased region" description="Basic and acidic residues" evidence="1">
    <location>
        <begin position="537"/>
        <end position="562"/>
    </location>
</feature>
<evidence type="ECO:0000256" key="1">
    <source>
        <dbReference type="SAM" id="MobiDB-lite"/>
    </source>
</evidence>
<organism evidence="2 3">
    <name type="scientific">Streptomyces pakalii</name>
    <dbReference type="NCBI Taxonomy" id="3036494"/>
    <lineage>
        <taxon>Bacteria</taxon>
        <taxon>Bacillati</taxon>
        <taxon>Actinomycetota</taxon>
        <taxon>Actinomycetes</taxon>
        <taxon>Kitasatosporales</taxon>
        <taxon>Streptomycetaceae</taxon>
        <taxon>Streptomyces</taxon>
    </lineage>
</organism>
<accession>A0ABT7DII4</accession>
<dbReference type="Proteomes" id="UP001237194">
    <property type="component" value="Unassembled WGS sequence"/>
</dbReference>
<reference evidence="2 3" key="1">
    <citation type="submission" date="2023-04" db="EMBL/GenBank/DDBJ databases">
        <title>A novel species of the genus Streptomyces: Streptomyces pakalii sp. nov. isolated from a Mexican soil jungle.</title>
        <authorList>
            <person name="Chavez-Hernandez M.A."/>
            <person name="Ortiz-Alvarez J."/>
            <person name="Villa-Tanaca L."/>
            <person name="Hernandez-Rodriguez C."/>
        </authorList>
    </citation>
    <scope>NUCLEOTIDE SEQUENCE [LARGE SCALE GENOMIC DNA]</scope>
    <source>
        <strain evidence="2 3">ENCB-J15</strain>
    </source>
</reference>